<name>A0A1S1X3K3_9NEIS</name>
<reference evidence="3 4" key="1">
    <citation type="submission" date="2016-09" db="EMBL/GenBank/DDBJ databases">
        <title>Chromobacterium muskegensis sp. nov., an insecticidal bacterium isolated from Sphagnum bogs.</title>
        <authorList>
            <person name="Sparks M.E."/>
            <person name="Blackburn M.B."/>
            <person name="Gundersen-Rindal D.E."/>
            <person name="Mitchell A."/>
            <person name="Farrar R."/>
            <person name="Kuhar D."/>
        </authorList>
    </citation>
    <scope>NUCLEOTIDE SEQUENCE [LARGE SCALE GENOMIC DNA]</scope>
    <source>
        <strain evidence="3 4">37-2</strain>
    </source>
</reference>
<feature type="chain" id="PRO_5010218612" evidence="2">
    <location>
        <begin position="23"/>
        <end position="141"/>
    </location>
</feature>
<feature type="region of interest" description="Disordered" evidence="1">
    <location>
        <begin position="120"/>
        <end position="141"/>
    </location>
</feature>
<dbReference type="AlphaFoldDB" id="A0A1S1X3K3"/>
<dbReference type="Proteomes" id="UP000180088">
    <property type="component" value="Unassembled WGS sequence"/>
</dbReference>
<accession>A0A1S1X3K3</accession>
<dbReference type="EMBL" id="MKCS01000001">
    <property type="protein sequence ID" value="OHX14000.1"/>
    <property type="molecule type" value="Genomic_DNA"/>
</dbReference>
<proteinExistence type="predicted"/>
<gene>
    <name evidence="3" type="ORF">BI347_11150</name>
</gene>
<evidence type="ECO:0000256" key="1">
    <source>
        <dbReference type="SAM" id="MobiDB-lite"/>
    </source>
</evidence>
<comment type="caution">
    <text evidence="3">The sequence shown here is derived from an EMBL/GenBank/DDBJ whole genome shotgun (WGS) entry which is preliminary data.</text>
</comment>
<evidence type="ECO:0000313" key="4">
    <source>
        <dbReference type="Proteomes" id="UP000180088"/>
    </source>
</evidence>
<protein>
    <submittedName>
        <fullName evidence="3">Uncharacterized protein</fullName>
    </submittedName>
</protein>
<dbReference type="STRING" id="1903179.BI347_11150"/>
<keyword evidence="2" id="KW-0732">Signal</keyword>
<evidence type="ECO:0000256" key="2">
    <source>
        <dbReference type="SAM" id="SignalP"/>
    </source>
</evidence>
<organism evidence="3 4">
    <name type="scientific">Chromobacterium sphagni</name>
    <dbReference type="NCBI Taxonomy" id="1903179"/>
    <lineage>
        <taxon>Bacteria</taxon>
        <taxon>Pseudomonadati</taxon>
        <taxon>Pseudomonadota</taxon>
        <taxon>Betaproteobacteria</taxon>
        <taxon>Neisseriales</taxon>
        <taxon>Chromobacteriaceae</taxon>
        <taxon>Chromobacterium</taxon>
    </lineage>
</organism>
<dbReference type="RefSeq" id="WP_071115886.1">
    <property type="nucleotide sequence ID" value="NZ_MKCS01000001.1"/>
</dbReference>
<evidence type="ECO:0000313" key="3">
    <source>
        <dbReference type="EMBL" id="OHX14000.1"/>
    </source>
</evidence>
<feature type="signal peptide" evidence="2">
    <location>
        <begin position="1"/>
        <end position="22"/>
    </location>
</feature>
<sequence>MKRVMTAAALIAASLTSMPSQAANVGVSISIGQPGFYGQIDIGGYPPPQVVYAQPVMVQPVPVGVPPIYLRVPPEHARHWSRYCRQYHACGQRVLFVKDDWYNRVYVPHYQQRHFDHHDRYDHRDHHDERRDERRDYPRDR</sequence>